<proteinExistence type="predicted"/>
<name>A0A382VEN0_9ZZZZ</name>
<organism evidence="1">
    <name type="scientific">marine metagenome</name>
    <dbReference type="NCBI Taxonomy" id="408172"/>
    <lineage>
        <taxon>unclassified sequences</taxon>
        <taxon>metagenomes</taxon>
        <taxon>ecological metagenomes</taxon>
    </lineage>
</organism>
<protein>
    <submittedName>
        <fullName evidence="1">Uncharacterized protein</fullName>
    </submittedName>
</protein>
<evidence type="ECO:0000313" key="1">
    <source>
        <dbReference type="EMBL" id="SVD44485.1"/>
    </source>
</evidence>
<dbReference type="AlphaFoldDB" id="A0A382VEN0"/>
<accession>A0A382VEN0</accession>
<reference evidence="1" key="1">
    <citation type="submission" date="2018-05" db="EMBL/GenBank/DDBJ databases">
        <authorList>
            <person name="Lanie J.A."/>
            <person name="Ng W.-L."/>
            <person name="Kazmierczak K.M."/>
            <person name="Andrzejewski T.M."/>
            <person name="Davidsen T.M."/>
            <person name="Wayne K.J."/>
            <person name="Tettelin H."/>
            <person name="Glass J.I."/>
            <person name="Rusch D."/>
            <person name="Podicherti R."/>
            <person name="Tsui H.-C.T."/>
            <person name="Winkler M.E."/>
        </authorList>
    </citation>
    <scope>NUCLEOTIDE SEQUENCE</scope>
</reference>
<feature type="non-terminal residue" evidence="1">
    <location>
        <position position="1"/>
    </location>
</feature>
<sequence length="41" mass="4412">RSQGSWVRIPPSAPLFLPTGLAGHHSPLIQMIGILFQVACD</sequence>
<dbReference type="EMBL" id="UINC01151085">
    <property type="protein sequence ID" value="SVD44485.1"/>
    <property type="molecule type" value="Genomic_DNA"/>
</dbReference>
<gene>
    <name evidence="1" type="ORF">METZ01_LOCUS397339</name>
</gene>